<dbReference type="EMBL" id="JAUDDZ010000001">
    <property type="protein sequence ID" value="MDM8274217.1"/>
    <property type="molecule type" value="Genomic_DNA"/>
</dbReference>
<evidence type="ECO:0000313" key="1">
    <source>
        <dbReference type="EMBL" id="MDM8274217.1"/>
    </source>
</evidence>
<dbReference type="PANTHER" id="PTHR47176">
    <property type="entry name" value="OSJNBA0020J04.13 PROTEIN"/>
    <property type="match status" value="1"/>
</dbReference>
<dbReference type="Gene3D" id="3.20.20.140">
    <property type="entry name" value="Metal-dependent hydrolases"/>
    <property type="match status" value="1"/>
</dbReference>
<proteinExistence type="predicted"/>
<dbReference type="RefSeq" id="WP_289544032.1">
    <property type="nucleotide sequence ID" value="NZ_JAUDDZ010000001.1"/>
</dbReference>
<name>A0ABT7V8L9_9ACTN</name>
<organism evidence="1 2">
    <name type="scientific">Enorma phocaeensis</name>
    <dbReference type="NCBI Taxonomy" id="1871019"/>
    <lineage>
        <taxon>Bacteria</taxon>
        <taxon>Bacillati</taxon>
        <taxon>Actinomycetota</taxon>
        <taxon>Coriobacteriia</taxon>
        <taxon>Coriobacteriales</taxon>
        <taxon>Coriobacteriaceae</taxon>
        <taxon>Enorma</taxon>
    </lineage>
</organism>
<sequence>MYRLVDMHCHLDRMTNATNVAMDAATRSVAIFDTTVTPTDALAAQLRFEAAPNVRVGAGLHPWWIADGRCGEEDVIQAARLAATSAYVGEIGLDLSKRYASTETVQTHALRTIVERAACHPLPHRVFSVHAVRSVTPVLDIFEELGLLGADAPAGTTVIIHWFSGSSDELTRARRLGCAFSINEHTLATKRGRAYAQAIPRNQLLLETDAPPGLDAPYTARELEASLTRTLTALAELRREDPHALAEAIARASERLLRL</sequence>
<dbReference type="Pfam" id="PF01026">
    <property type="entry name" value="TatD_DNase"/>
    <property type="match status" value="1"/>
</dbReference>
<dbReference type="InterPro" id="IPR032466">
    <property type="entry name" value="Metal_Hydrolase"/>
</dbReference>
<dbReference type="GO" id="GO:0016787">
    <property type="term" value="F:hydrolase activity"/>
    <property type="evidence" value="ECO:0007669"/>
    <property type="project" value="UniProtKB-KW"/>
</dbReference>
<comment type="caution">
    <text evidence="1">The sequence shown here is derived from an EMBL/GenBank/DDBJ whole genome shotgun (WGS) entry which is preliminary data.</text>
</comment>
<dbReference type="SUPFAM" id="SSF51556">
    <property type="entry name" value="Metallo-dependent hydrolases"/>
    <property type="match status" value="1"/>
</dbReference>
<keyword evidence="1" id="KW-0378">Hydrolase</keyword>
<evidence type="ECO:0000313" key="2">
    <source>
        <dbReference type="Proteomes" id="UP001529421"/>
    </source>
</evidence>
<dbReference type="PIRSF" id="PIRSF005902">
    <property type="entry name" value="DNase_TatD"/>
    <property type="match status" value="1"/>
</dbReference>
<dbReference type="Proteomes" id="UP001529421">
    <property type="component" value="Unassembled WGS sequence"/>
</dbReference>
<dbReference type="PANTHER" id="PTHR47176:SF1">
    <property type="entry name" value="OS04G0577500 PROTEIN"/>
    <property type="match status" value="1"/>
</dbReference>
<accession>A0ABT7V8L9</accession>
<keyword evidence="2" id="KW-1185">Reference proteome</keyword>
<gene>
    <name evidence="1" type="ORF">QUW28_01710</name>
</gene>
<reference evidence="2" key="1">
    <citation type="submission" date="2023-06" db="EMBL/GenBank/DDBJ databases">
        <title>Identification and characterization of horizontal gene transfer across gut microbiota members of farm animals based on homology search.</title>
        <authorList>
            <person name="Zeman M."/>
            <person name="Kubasova T."/>
            <person name="Jahodarova E."/>
            <person name="Nykrynova M."/>
            <person name="Rychlik I."/>
        </authorList>
    </citation>
    <scope>NUCLEOTIDE SEQUENCE [LARGE SCALE GENOMIC DNA]</scope>
    <source>
        <strain evidence="2">154_Feed</strain>
    </source>
</reference>
<dbReference type="InterPro" id="IPR001130">
    <property type="entry name" value="TatD-like"/>
</dbReference>
<reference evidence="1 2" key="2">
    <citation type="submission" date="2023-06" db="EMBL/GenBank/DDBJ databases">
        <authorList>
            <person name="Zeman M."/>
            <person name="Kubasova T."/>
            <person name="Jahodarova E."/>
            <person name="Nykrynova M."/>
            <person name="Rychlik I."/>
        </authorList>
    </citation>
    <scope>NUCLEOTIDE SEQUENCE [LARGE SCALE GENOMIC DNA]</scope>
    <source>
        <strain evidence="1 2">154_Feed</strain>
    </source>
</reference>
<protein>
    <submittedName>
        <fullName evidence="1">TatD family hydrolase</fullName>
    </submittedName>
</protein>